<sequence>MTFLVLRKEFVNVEDQIISNNTFQEGLVPNFICLSRDNSNMVHSNGDLYSVDELLLNFFVRTNEAHEVINNVHEQSRRIRRHALKIQRSPEKDVMKDEVQKVLDFIKENLKITWNLMMTISQK</sequence>
<evidence type="ECO:0000313" key="1">
    <source>
        <dbReference type="EMBL" id="KAF4381446.1"/>
    </source>
</evidence>
<name>A0A7J6GEQ2_CANSA</name>
<protein>
    <submittedName>
        <fullName evidence="1">Uncharacterized protein</fullName>
    </submittedName>
</protein>
<dbReference type="AlphaFoldDB" id="A0A7J6GEQ2"/>
<feature type="non-terminal residue" evidence="1">
    <location>
        <position position="123"/>
    </location>
</feature>
<comment type="caution">
    <text evidence="1">The sequence shown here is derived from an EMBL/GenBank/DDBJ whole genome shotgun (WGS) entry which is preliminary data.</text>
</comment>
<dbReference type="EMBL" id="JAATIQ010000109">
    <property type="protein sequence ID" value="KAF4381446.1"/>
    <property type="molecule type" value="Genomic_DNA"/>
</dbReference>
<gene>
    <name evidence="1" type="ORF">G4B88_029801</name>
</gene>
<evidence type="ECO:0000313" key="2">
    <source>
        <dbReference type="Proteomes" id="UP000583929"/>
    </source>
</evidence>
<proteinExistence type="predicted"/>
<reference evidence="1 2" key="1">
    <citation type="journal article" date="2020" name="bioRxiv">
        <title>Sequence and annotation of 42 cannabis genomes reveals extensive copy number variation in cannabinoid synthesis and pathogen resistance genes.</title>
        <authorList>
            <person name="Mckernan K.J."/>
            <person name="Helbert Y."/>
            <person name="Kane L.T."/>
            <person name="Ebling H."/>
            <person name="Zhang L."/>
            <person name="Liu B."/>
            <person name="Eaton Z."/>
            <person name="Mclaughlin S."/>
            <person name="Kingan S."/>
            <person name="Baybayan P."/>
            <person name="Concepcion G."/>
            <person name="Jordan M."/>
            <person name="Riva A."/>
            <person name="Barbazuk W."/>
            <person name="Harkins T."/>
        </authorList>
    </citation>
    <scope>NUCLEOTIDE SEQUENCE [LARGE SCALE GENOMIC DNA]</scope>
    <source>
        <strain evidence="2">cv. Jamaican Lion 4</strain>
        <tissue evidence="1">Leaf</tissue>
    </source>
</reference>
<dbReference type="Proteomes" id="UP000583929">
    <property type="component" value="Unassembled WGS sequence"/>
</dbReference>
<accession>A0A7J6GEQ2</accession>
<keyword evidence="2" id="KW-1185">Reference proteome</keyword>
<organism evidence="1 2">
    <name type="scientific">Cannabis sativa</name>
    <name type="common">Hemp</name>
    <name type="synonym">Marijuana</name>
    <dbReference type="NCBI Taxonomy" id="3483"/>
    <lineage>
        <taxon>Eukaryota</taxon>
        <taxon>Viridiplantae</taxon>
        <taxon>Streptophyta</taxon>
        <taxon>Embryophyta</taxon>
        <taxon>Tracheophyta</taxon>
        <taxon>Spermatophyta</taxon>
        <taxon>Magnoliopsida</taxon>
        <taxon>eudicotyledons</taxon>
        <taxon>Gunneridae</taxon>
        <taxon>Pentapetalae</taxon>
        <taxon>rosids</taxon>
        <taxon>fabids</taxon>
        <taxon>Rosales</taxon>
        <taxon>Cannabaceae</taxon>
        <taxon>Cannabis</taxon>
    </lineage>
</organism>